<dbReference type="EMBL" id="JBHTLS010000086">
    <property type="protein sequence ID" value="MFD1104253.1"/>
    <property type="molecule type" value="Genomic_DNA"/>
</dbReference>
<dbReference type="RefSeq" id="WP_380909450.1">
    <property type="nucleotide sequence ID" value="NZ_JBHTLS010000086.1"/>
</dbReference>
<evidence type="ECO:0000313" key="1">
    <source>
        <dbReference type="EMBL" id="MFD1104253.1"/>
    </source>
</evidence>
<sequence length="193" mass="22117">MKAGREWDEFDRLTWWLSYYQWLEPMIYHPGRWAIMPDSPGAPSQLNDGLLNDWPFGPSRGAPVWHMDGSIERLARLCERFPRVCIGWIGDPKKEPVGCDAYRRKMDEVASLMGNTWHPLHMLRGTAVAFDYPFVSADSTSLAQNGHRYDWQDNQWCLISGPPRKWKGRTGYADRLEGGRNESGSSLYVPVAA</sequence>
<organism evidence="1 2">
    <name type="scientific">Sphingobium olei</name>
    <dbReference type="NCBI Taxonomy" id="420955"/>
    <lineage>
        <taxon>Bacteria</taxon>
        <taxon>Pseudomonadati</taxon>
        <taxon>Pseudomonadota</taxon>
        <taxon>Alphaproteobacteria</taxon>
        <taxon>Sphingomonadales</taxon>
        <taxon>Sphingomonadaceae</taxon>
        <taxon>Sphingobium</taxon>
    </lineage>
</organism>
<proteinExistence type="predicted"/>
<protein>
    <submittedName>
        <fullName evidence="1">Uncharacterized protein</fullName>
    </submittedName>
</protein>
<reference evidence="2" key="1">
    <citation type="journal article" date="2019" name="Int. J. Syst. Evol. Microbiol.">
        <title>The Global Catalogue of Microorganisms (GCM) 10K type strain sequencing project: providing services to taxonomists for standard genome sequencing and annotation.</title>
        <authorList>
            <consortium name="The Broad Institute Genomics Platform"/>
            <consortium name="The Broad Institute Genome Sequencing Center for Infectious Disease"/>
            <person name="Wu L."/>
            <person name="Ma J."/>
        </authorList>
    </citation>
    <scope>NUCLEOTIDE SEQUENCE [LARGE SCALE GENOMIC DNA]</scope>
    <source>
        <strain evidence="2">CCUG 54329</strain>
    </source>
</reference>
<keyword evidence="2" id="KW-1185">Reference proteome</keyword>
<comment type="caution">
    <text evidence="1">The sequence shown here is derived from an EMBL/GenBank/DDBJ whole genome shotgun (WGS) entry which is preliminary data.</text>
</comment>
<gene>
    <name evidence="1" type="ORF">ACFQ24_05065</name>
</gene>
<evidence type="ECO:0000313" key="2">
    <source>
        <dbReference type="Proteomes" id="UP001597203"/>
    </source>
</evidence>
<dbReference type="Proteomes" id="UP001597203">
    <property type="component" value="Unassembled WGS sequence"/>
</dbReference>
<accession>A0ABW3NZE9</accession>
<name>A0ABW3NZE9_9SPHN</name>